<dbReference type="PROSITE" id="PS50010">
    <property type="entry name" value="DH_2"/>
    <property type="match status" value="1"/>
</dbReference>
<dbReference type="Pfam" id="PF00169">
    <property type="entry name" value="PH"/>
    <property type="match status" value="1"/>
</dbReference>
<gene>
    <name evidence="4" type="ORF">RRG08_020513</name>
</gene>
<feature type="domain" description="DH" evidence="3">
    <location>
        <begin position="28"/>
        <end position="203"/>
    </location>
</feature>
<evidence type="ECO:0008006" key="6">
    <source>
        <dbReference type="Google" id="ProtNLM"/>
    </source>
</evidence>
<dbReference type="SUPFAM" id="SSF50729">
    <property type="entry name" value="PH domain-like"/>
    <property type="match status" value="1"/>
</dbReference>
<feature type="compositionally biased region" description="Basic and acidic residues" evidence="1">
    <location>
        <begin position="503"/>
        <end position="521"/>
    </location>
</feature>
<evidence type="ECO:0000259" key="2">
    <source>
        <dbReference type="PROSITE" id="PS50003"/>
    </source>
</evidence>
<feature type="compositionally biased region" description="Polar residues" evidence="1">
    <location>
        <begin position="388"/>
        <end position="402"/>
    </location>
</feature>
<feature type="region of interest" description="Disordered" evidence="1">
    <location>
        <begin position="446"/>
        <end position="553"/>
    </location>
</feature>
<dbReference type="Pfam" id="PF00621">
    <property type="entry name" value="RhoGEF"/>
    <property type="match status" value="1"/>
</dbReference>
<organism evidence="4 5">
    <name type="scientific">Elysia crispata</name>
    <name type="common">lettuce slug</name>
    <dbReference type="NCBI Taxonomy" id="231223"/>
    <lineage>
        <taxon>Eukaryota</taxon>
        <taxon>Metazoa</taxon>
        <taxon>Spiralia</taxon>
        <taxon>Lophotrochozoa</taxon>
        <taxon>Mollusca</taxon>
        <taxon>Gastropoda</taxon>
        <taxon>Heterobranchia</taxon>
        <taxon>Euthyneura</taxon>
        <taxon>Panpulmonata</taxon>
        <taxon>Sacoglossa</taxon>
        <taxon>Placobranchoidea</taxon>
        <taxon>Plakobranchidae</taxon>
        <taxon>Elysia</taxon>
    </lineage>
</organism>
<dbReference type="GO" id="GO:0005737">
    <property type="term" value="C:cytoplasm"/>
    <property type="evidence" value="ECO:0007669"/>
    <property type="project" value="TreeGrafter"/>
</dbReference>
<dbReference type="InterPro" id="IPR001331">
    <property type="entry name" value="GDS_CDC24_CS"/>
</dbReference>
<evidence type="ECO:0000256" key="1">
    <source>
        <dbReference type="SAM" id="MobiDB-lite"/>
    </source>
</evidence>
<dbReference type="InterPro" id="IPR000219">
    <property type="entry name" value="DH_dom"/>
</dbReference>
<dbReference type="Proteomes" id="UP001283361">
    <property type="component" value="Unassembled WGS sequence"/>
</dbReference>
<feature type="compositionally biased region" description="Low complexity" evidence="1">
    <location>
        <begin position="525"/>
        <end position="537"/>
    </location>
</feature>
<feature type="compositionally biased region" description="Polar residues" evidence="1">
    <location>
        <begin position="461"/>
        <end position="480"/>
    </location>
</feature>
<evidence type="ECO:0000259" key="3">
    <source>
        <dbReference type="PROSITE" id="PS50010"/>
    </source>
</evidence>
<dbReference type="PANTHER" id="PTHR12673:SF159">
    <property type="entry name" value="LD03170P"/>
    <property type="match status" value="1"/>
</dbReference>
<comment type="caution">
    <text evidence="4">The sequence shown here is derived from an EMBL/GenBank/DDBJ whole genome shotgun (WGS) entry which is preliminary data.</text>
</comment>
<dbReference type="InterPro" id="IPR035899">
    <property type="entry name" value="DBL_dom_sf"/>
</dbReference>
<dbReference type="GO" id="GO:0035556">
    <property type="term" value="P:intracellular signal transduction"/>
    <property type="evidence" value="ECO:0007669"/>
    <property type="project" value="InterPro"/>
</dbReference>
<dbReference type="InterPro" id="IPR011993">
    <property type="entry name" value="PH-like_dom_sf"/>
</dbReference>
<dbReference type="EMBL" id="JAWDGP010006268">
    <property type="protein sequence ID" value="KAK3744254.1"/>
    <property type="molecule type" value="Genomic_DNA"/>
</dbReference>
<dbReference type="PROSITE" id="PS50003">
    <property type="entry name" value="PH_DOMAIN"/>
    <property type="match status" value="1"/>
</dbReference>
<dbReference type="InterPro" id="IPR001849">
    <property type="entry name" value="PH_domain"/>
</dbReference>
<dbReference type="CDD" id="cd00160">
    <property type="entry name" value="RhoGEF"/>
    <property type="match status" value="1"/>
</dbReference>
<feature type="region of interest" description="Disordered" evidence="1">
    <location>
        <begin position="347"/>
        <end position="402"/>
    </location>
</feature>
<protein>
    <recommendedName>
        <fullName evidence="6">DH domain-containing protein</fullName>
    </recommendedName>
</protein>
<dbReference type="SMART" id="SM00233">
    <property type="entry name" value="PH"/>
    <property type="match status" value="1"/>
</dbReference>
<reference evidence="4" key="1">
    <citation type="journal article" date="2023" name="G3 (Bethesda)">
        <title>A reference genome for the long-term kleptoplast-retaining sea slug Elysia crispata morphotype clarki.</title>
        <authorList>
            <person name="Eastman K.E."/>
            <person name="Pendleton A.L."/>
            <person name="Shaikh M.A."/>
            <person name="Suttiyut T."/>
            <person name="Ogas R."/>
            <person name="Tomko P."/>
            <person name="Gavelis G."/>
            <person name="Widhalm J.R."/>
            <person name="Wisecaver J.H."/>
        </authorList>
    </citation>
    <scope>NUCLEOTIDE SEQUENCE</scope>
    <source>
        <strain evidence="4">ECLA1</strain>
    </source>
</reference>
<dbReference type="PANTHER" id="PTHR12673">
    <property type="entry name" value="FACIOGENITAL DYSPLASIA PROTEIN"/>
    <property type="match status" value="1"/>
</dbReference>
<dbReference type="Gene3D" id="1.20.900.10">
    <property type="entry name" value="Dbl homology (DH) domain"/>
    <property type="match status" value="1"/>
</dbReference>
<evidence type="ECO:0000313" key="5">
    <source>
        <dbReference type="Proteomes" id="UP001283361"/>
    </source>
</evidence>
<dbReference type="InterPro" id="IPR051092">
    <property type="entry name" value="FYVE_RhoGEF_PH"/>
</dbReference>
<dbReference type="AlphaFoldDB" id="A0AAE1CYL2"/>
<dbReference type="SUPFAM" id="SSF48065">
    <property type="entry name" value="DBL homology domain (DH-domain)"/>
    <property type="match status" value="1"/>
</dbReference>
<dbReference type="SMART" id="SM00325">
    <property type="entry name" value="RhoGEF"/>
    <property type="match status" value="1"/>
</dbReference>
<dbReference type="Gene3D" id="2.30.29.30">
    <property type="entry name" value="Pleckstrin-homology domain (PH domain)/Phosphotyrosine-binding domain (PTB)"/>
    <property type="match status" value="1"/>
</dbReference>
<name>A0AAE1CYL2_9GAST</name>
<keyword evidence="5" id="KW-1185">Reference proteome</keyword>
<evidence type="ECO:0000313" key="4">
    <source>
        <dbReference type="EMBL" id="KAK3744254.1"/>
    </source>
</evidence>
<feature type="domain" description="PH" evidence="2">
    <location>
        <begin position="233"/>
        <end position="338"/>
    </location>
</feature>
<accession>A0AAE1CYL2</accession>
<dbReference type="GO" id="GO:0005085">
    <property type="term" value="F:guanyl-nucleotide exchange factor activity"/>
    <property type="evidence" value="ECO:0007669"/>
    <property type="project" value="InterPro"/>
</dbReference>
<proteinExistence type="predicted"/>
<dbReference type="PROSITE" id="PS00741">
    <property type="entry name" value="DH_1"/>
    <property type="match status" value="1"/>
</dbReference>
<sequence>MSLSGEAVLFAASPNDRIAQESARQERRRRKVLRELVDTERRYLHHLQLINKYFFFPLKFSYIVPDSVHSILFSNLEEIYEVNVTLLEQIEQSTIGAAFSQMGPFLKLYSTYANNHQQALNTLQEWHSKSDEFSSFISKQEDLPQVMGLKLPALLITPVQRIPRYKLLLEELLNNTPQDHYDYTKLKEATAIIEEIATHINEHIRQNENFQKMLSIQRSFDNSAPKLLSPGRTFIKEGPLKKVSRKGGKAYERMFFLFSDILLYGKPKFLDGGGKSYTCSCVLPLRHCKVEPVFITSLKKADTGGVFKLTCKEENLLLYSDDRENAQQWSEELEKAIRKFCNDRQTLRKPSSNKIPLRGRSLRRHRKEQQKTETKIYGTTPLRPVSLVRSSSPDSDGHSNRSSWYQLSDGFDLDSSTDLCESGSAQFASHSDKNLRKDSESDIPDLVLDQNEGFPPIVESPTPSTSSGYSLRSKSNQENLSPDLHPKHDNLVSRTSKRRQKRRADNKDLSSTTESEKDEPSPPKASSLAGASSTSTAWFPPNSPAHKLQQKNSLNSRLRSYLRKPFKRFQYFKQEVASPCSSLRCRQSSKHKVKV</sequence>